<reference evidence="1 2" key="1">
    <citation type="journal article" date="2013" name="Stand. Genomic Sci.">
        <title>Genomic Encyclopedia of Type Strains, Phase I: The one thousand microbial genomes (KMG-I) project.</title>
        <authorList>
            <person name="Kyrpides N.C."/>
            <person name="Woyke T."/>
            <person name="Eisen J.A."/>
            <person name="Garrity G."/>
            <person name="Lilburn T.G."/>
            <person name="Beck B.J."/>
            <person name="Whitman W.B."/>
            <person name="Hugenholtz P."/>
            <person name="Klenk H.P."/>
        </authorList>
    </citation>
    <scope>NUCLEOTIDE SEQUENCE [LARGE SCALE GENOMIC DNA]</scope>
    <source>
        <strain evidence="1 2">DSM 45044</strain>
    </source>
</reference>
<gene>
    <name evidence="1" type="ORF">LX16_1076</name>
</gene>
<proteinExistence type="predicted"/>
<sequence>MFTLATRLGDAMLAKLAPRTEASAGCPTESWYDYRCTGARLYRRRCTTSSNCTTSCGIWSYISQCP</sequence>
<name>A0A562VBW0_9ACTN</name>
<dbReference type="EMBL" id="VLLL01000005">
    <property type="protein sequence ID" value="TWJ15373.1"/>
    <property type="molecule type" value="Genomic_DNA"/>
</dbReference>
<accession>A0A562VBW0</accession>
<evidence type="ECO:0000313" key="2">
    <source>
        <dbReference type="Proteomes" id="UP000321617"/>
    </source>
</evidence>
<protein>
    <submittedName>
        <fullName evidence="1">Uncharacterized protein</fullName>
    </submittedName>
</protein>
<dbReference type="RefSeq" id="WP_158645481.1">
    <property type="nucleotide sequence ID" value="NZ_BAABIJ010000001.1"/>
</dbReference>
<keyword evidence="2" id="KW-1185">Reference proteome</keyword>
<comment type="caution">
    <text evidence="1">The sequence shown here is derived from an EMBL/GenBank/DDBJ whole genome shotgun (WGS) entry which is preliminary data.</text>
</comment>
<dbReference type="OrthoDB" id="3540845at2"/>
<evidence type="ECO:0000313" key="1">
    <source>
        <dbReference type="EMBL" id="TWJ15373.1"/>
    </source>
</evidence>
<organism evidence="1 2">
    <name type="scientific">Stackebrandtia albiflava</name>
    <dbReference type="NCBI Taxonomy" id="406432"/>
    <lineage>
        <taxon>Bacteria</taxon>
        <taxon>Bacillati</taxon>
        <taxon>Actinomycetota</taxon>
        <taxon>Actinomycetes</taxon>
        <taxon>Glycomycetales</taxon>
        <taxon>Glycomycetaceae</taxon>
        <taxon>Stackebrandtia</taxon>
    </lineage>
</organism>
<dbReference type="Proteomes" id="UP000321617">
    <property type="component" value="Unassembled WGS sequence"/>
</dbReference>
<dbReference type="AlphaFoldDB" id="A0A562VBW0"/>